<evidence type="ECO:0000313" key="2">
    <source>
        <dbReference type="EMBL" id="AMV66843.1"/>
    </source>
</evidence>
<dbReference type="EMBL" id="CP012288">
    <property type="protein sequence ID" value="AMV66843.1"/>
    <property type="molecule type" value="Genomic_DNA"/>
</dbReference>
<proteinExistence type="predicted"/>
<accession>A0A143AHB0</accession>
<evidence type="ECO:0000313" key="3">
    <source>
        <dbReference type="Proteomes" id="UP000076244"/>
    </source>
</evidence>
<dbReference type="Proteomes" id="UP000076244">
    <property type="component" value="Chromosome"/>
</dbReference>
<dbReference type="KEGG" id="pdm:ADU72_0902"/>
<sequence length="40" mass="4457">MDQKKDTFWDKVNAHVAKYGSIDTPQIDFGSDVGAEVIDD</sequence>
<keyword evidence="3" id="KW-1185">Reference proteome</keyword>
<dbReference type="AlphaFoldDB" id="A0A143AHB0"/>
<gene>
    <name evidence="1" type="ORF">ADU70_1791</name>
    <name evidence="2" type="ORF">ADU72_0902</name>
</gene>
<reference evidence="3 4" key="1">
    <citation type="journal article" date="2016" name="PLoS ONE">
        <title>The Identification of Novel Diagnostic Marker Genes for the Detection of Beer Spoiling Pediococcus damnosus Strains Using the BlAst Diagnostic Gene findEr.</title>
        <authorList>
            <person name="Behr J."/>
            <person name="Geissler A.J."/>
            <person name="Schmid J."/>
            <person name="Zehe A."/>
            <person name="Vogel R.F."/>
        </authorList>
    </citation>
    <scope>NUCLEOTIDE SEQUENCE [LARGE SCALE GENOMIC DNA]</scope>
    <source>
        <strain evidence="1 4">TMW 2.1533</strain>
        <strain evidence="2 3">TMW 2.1535</strain>
    </source>
</reference>
<protein>
    <submittedName>
        <fullName evidence="1">Uncharacterized protein</fullName>
    </submittedName>
</protein>
<dbReference type="GeneID" id="57277472"/>
<dbReference type="OrthoDB" id="9811597at2"/>
<evidence type="ECO:0000313" key="4">
    <source>
        <dbReference type="Proteomes" id="UP000076405"/>
    </source>
</evidence>
<evidence type="ECO:0000313" key="1">
    <source>
        <dbReference type="EMBL" id="AMV63261.1"/>
    </source>
</evidence>
<dbReference type="RefSeq" id="WP_100078054.1">
    <property type="nucleotide sequence ID" value="NZ_BAAAXI010000078.1"/>
</dbReference>
<name>A0A143AHB0_9LACO</name>
<dbReference type="Proteomes" id="UP000076405">
    <property type="component" value="Chromosome"/>
</dbReference>
<dbReference type="EMBL" id="CP012275">
    <property type="protein sequence ID" value="AMV63261.1"/>
    <property type="molecule type" value="Genomic_DNA"/>
</dbReference>
<organism evidence="1 4">
    <name type="scientific">Pediococcus damnosus</name>
    <dbReference type="NCBI Taxonomy" id="51663"/>
    <lineage>
        <taxon>Bacteria</taxon>
        <taxon>Bacillati</taxon>
        <taxon>Bacillota</taxon>
        <taxon>Bacilli</taxon>
        <taxon>Lactobacillales</taxon>
        <taxon>Lactobacillaceae</taxon>
        <taxon>Pediococcus</taxon>
    </lineage>
</organism>